<evidence type="ECO:0000313" key="2">
    <source>
        <dbReference type="EMBL" id="EMP29698.1"/>
    </source>
</evidence>
<organism evidence="2 3">
    <name type="scientific">Chelonia mydas</name>
    <name type="common">Green sea-turtle</name>
    <name type="synonym">Chelonia agassizi</name>
    <dbReference type="NCBI Taxonomy" id="8469"/>
    <lineage>
        <taxon>Eukaryota</taxon>
        <taxon>Metazoa</taxon>
        <taxon>Chordata</taxon>
        <taxon>Craniata</taxon>
        <taxon>Vertebrata</taxon>
        <taxon>Euteleostomi</taxon>
        <taxon>Archelosauria</taxon>
        <taxon>Testudinata</taxon>
        <taxon>Testudines</taxon>
        <taxon>Cryptodira</taxon>
        <taxon>Durocryptodira</taxon>
        <taxon>Americhelydia</taxon>
        <taxon>Chelonioidea</taxon>
        <taxon>Cheloniidae</taxon>
        <taxon>Chelonia</taxon>
    </lineage>
</organism>
<keyword evidence="3" id="KW-1185">Reference proteome</keyword>
<dbReference type="Proteomes" id="UP000031443">
    <property type="component" value="Unassembled WGS sequence"/>
</dbReference>
<gene>
    <name evidence="2" type="ORF">UY3_13156</name>
</gene>
<proteinExistence type="predicted"/>
<protein>
    <submittedName>
        <fullName evidence="2">Uncharacterized protein</fullName>
    </submittedName>
</protein>
<evidence type="ECO:0000256" key="1">
    <source>
        <dbReference type="SAM" id="MobiDB-lite"/>
    </source>
</evidence>
<evidence type="ECO:0000313" key="3">
    <source>
        <dbReference type="Proteomes" id="UP000031443"/>
    </source>
</evidence>
<dbReference type="AlphaFoldDB" id="M7BC27"/>
<feature type="region of interest" description="Disordered" evidence="1">
    <location>
        <begin position="52"/>
        <end position="118"/>
    </location>
</feature>
<sequence length="118" mass="12891">MGKVAVNAAIPGTDSQLRLDIVITNEDRKKIIMVDVAVPFKNRTPAFHNAQARQTLENTSSPTNNATDSANATGDISMPIPEYEDISQEGDMPTVTDAAEDPVYDQETQQQQEDVELT</sequence>
<dbReference type="EMBL" id="KB554237">
    <property type="protein sequence ID" value="EMP29698.1"/>
    <property type="molecule type" value="Genomic_DNA"/>
</dbReference>
<reference evidence="3" key="1">
    <citation type="journal article" date="2013" name="Nat. Genet.">
        <title>The draft genomes of soft-shell turtle and green sea turtle yield insights into the development and evolution of the turtle-specific body plan.</title>
        <authorList>
            <person name="Wang Z."/>
            <person name="Pascual-Anaya J."/>
            <person name="Zadissa A."/>
            <person name="Li W."/>
            <person name="Niimura Y."/>
            <person name="Huang Z."/>
            <person name="Li C."/>
            <person name="White S."/>
            <person name="Xiong Z."/>
            <person name="Fang D."/>
            <person name="Wang B."/>
            <person name="Ming Y."/>
            <person name="Chen Y."/>
            <person name="Zheng Y."/>
            <person name="Kuraku S."/>
            <person name="Pignatelli M."/>
            <person name="Herrero J."/>
            <person name="Beal K."/>
            <person name="Nozawa M."/>
            <person name="Li Q."/>
            <person name="Wang J."/>
            <person name="Zhang H."/>
            <person name="Yu L."/>
            <person name="Shigenobu S."/>
            <person name="Wang J."/>
            <person name="Liu J."/>
            <person name="Flicek P."/>
            <person name="Searle S."/>
            <person name="Wang J."/>
            <person name="Kuratani S."/>
            <person name="Yin Y."/>
            <person name="Aken B."/>
            <person name="Zhang G."/>
            <person name="Irie N."/>
        </authorList>
    </citation>
    <scope>NUCLEOTIDE SEQUENCE [LARGE SCALE GENOMIC DNA]</scope>
</reference>
<accession>M7BC27</accession>
<name>M7BC27_CHEMY</name>
<feature type="compositionally biased region" description="Polar residues" evidence="1">
    <location>
        <begin position="52"/>
        <end position="74"/>
    </location>
</feature>